<dbReference type="Pfam" id="PF00795">
    <property type="entry name" value="CN_hydrolase"/>
    <property type="match status" value="1"/>
</dbReference>
<evidence type="ECO:0000313" key="4">
    <source>
        <dbReference type="Proteomes" id="UP000178606"/>
    </source>
</evidence>
<evidence type="ECO:0000313" key="3">
    <source>
        <dbReference type="EMBL" id="OGG49974.1"/>
    </source>
</evidence>
<dbReference type="InterPro" id="IPR036526">
    <property type="entry name" value="C-N_Hydrolase_sf"/>
</dbReference>
<dbReference type="SUPFAM" id="SSF56317">
    <property type="entry name" value="Carbon-nitrogen hydrolase"/>
    <property type="match status" value="1"/>
</dbReference>
<feature type="domain" description="CN hydrolase" evidence="2">
    <location>
        <begin position="1"/>
        <end position="156"/>
    </location>
</feature>
<comment type="caution">
    <text evidence="3">The sequence shown here is derived from an EMBL/GenBank/DDBJ whole genome shotgun (WGS) entry which is preliminary data.</text>
</comment>
<dbReference type="EMBL" id="MFKF01000217">
    <property type="protein sequence ID" value="OGG49974.1"/>
    <property type="molecule type" value="Genomic_DNA"/>
</dbReference>
<dbReference type="InterPro" id="IPR003010">
    <property type="entry name" value="C-N_Hydrolase"/>
</dbReference>
<gene>
    <name evidence="3" type="ORF">A3F84_13730</name>
</gene>
<protein>
    <recommendedName>
        <fullName evidence="2">CN hydrolase domain-containing protein</fullName>
    </recommendedName>
</protein>
<dbReference type="InterPro" id="IPR050345">
    <property type="entry name" value="Aliph_Amidase/BUP"/>
</dbReference>
<evidence type="ECO:0000256" key="1">
    <source>
        <dbReference type="ARBA" id="ARBA00022801"/>
    </source>
</evidence>
<dbReference type="GO" id="GO:0016811">
    <property type="term" value="F:hydrolase activity, acting on carbon-nitrogen (but not peptide) bonds, in linear amides"/>
    <property type="evidence" value="ECO:0007669"/>
    <property type="project" value="TreeGrafter"/>
</dbReference>
<accession>A0A1F6CL40</accession>
<dbReference type="AlphaFoldDB" id="A0A1F6CL40"/>
<dbReference type="Proteomes" id="UP000178606">
    <property type="component" value="Unassembled WGS sequence"/>
</dbReference>
<reference evidence="3 4" key="1">
    <citation type="journal article" date="2016" name="Nat. Commun.">
        <title>Thousands of microbial genomes shed light on interconnected biogeochemical processes in an aquifer system.</title>
        <authorList>
            <person name="Anantharaman K."/>
            <person name="Brown C.T."/>
            <person name="Hug L.A."/>
            <person name="Sharon I."/>
            <person name="Castelle C.J."/>
            <person name="Probst A.J."/>
            <person name="Thomas B.C."/>
            <person name="Singh A."/>
            <person name="Wilkins M.J."/>
            <person name="Karaoz U."/>
            <person name="Brodie E.L."/>
            <person name="Williams K.H."/>
            <person name="Hubbard S.S."/>
            <person name="Banfield J.F."/>
        </authorList>
    </citation>
    <scope>NUCLEOTIDE SEQUENCE [LARGE SCALE GENOMIC DNA]</scope>
    <source>
        <strain evidence="4">RIFCSPLOWO2_12_FULL_64_10</strain>
    </source>
</reference>
<dbReference type="Gene3D" id="3.60.110.10">
    <property type="entry name" value="Carbon-nitrogen hydrolase"/>
    <property type="match status" value="1"/>
</dbReference>
<name>A0A1F6CL40_HANXR</name>
<dbReference type="PANTHER" id="PTHR43674:SF16">
    <property type="entry name" value="CARBON-NITROGEN FAMILY, PUTATIVE (AFU_ORTHOLOGUE AFUA_5G02350)-RELATED"/>
    <property type="match status" value="1"/>
</dbReference>
<dbReference type="PANTHER" id="PTHR43674">
    <property type="entry name" value="NITRILASE C965.09-RELATED"/>
    <property type="match status" value="1"/>
</dbReference>
<keyword evidence="1" id="KW-0378">Hydrolase</keyword>
<evidence type="ECO:0000259" key="2">
    <source>
        <dbReference type="PROSITE" id="PS50263"/>
    </source>
</evidence>
<sequence length="185" mass="20691">MTPGVETPAFQTDVGRVGMAICFDLNFRDVAEGLSRNGAEIVFFPSMYRGGLSLSILAFEFSFWMVSATPRENSAVVNPLGQWLAQSFMYCPIISRRINLDSAVLHIDYNHRQYDAMKAEYGDQIQLDIIAPEAVFMLTCDHPTKTVHDIIREFNLELRTDYFARANRVREAALRGGVSVSAAAS</sequence>
<dbReference type="PROSITE" id="PS50263">
    <property type="entry name" value="CN_HYDROLASE"/>
    <property type="match status" value="1"/>
</dbReference>
<proteinExistence type="predicted"/>
<organism evidence="3 4">
    <name type="scientific">Handelsmanbacteria sp. (strain RIFCSPLOWO2_12_FULL_64_10)</name>
    <dbReference type="NCBI Taxonomy" id="1817868"/>
    <lineage>
        <taxon>Bacteria</taxon>
        <taxon>Candidatus Handelsmaniibacteriota</taxon>
    </lineage>
</organism>